<evidence type="ECO:0000313" key="4">
    <source>
        <dbReference type="Proteomes" id="UP001150904"/>
    </source>
</evidence>
<evidence type="ECO:0000256" key="2">
    <source>
        <dbReference type="SAM" id="MobiDB-lite"/>
    </source>
</evidence>
<feature type="compositionally biased region" description="Polar residues" evidence="2">
    <location>
        <begin position="782"/>
        <end position="799"/>
    </location>
</feature>
<accession>A0A9W9J6X1</accession>
<dbReference type="RefSeq" id="XP_058303647.1">
    <property type="nucleotide sequence ID" value="XM_058456748.1"/>
</dbReference>
<evidence type="ECO:0000313" key="3">
    <source>
        <dbReference type="EMBL" id="KAJ5190707.1"/>
    </source>
</evidence>
<feature type="region of interest" description="Disordered" evidence="2">
    <location>
        <begin position="849"/>
        <end position="893"/>
    </location>
</feature>
<gene>
    <name evidence="3" type="ORF">N7498_009692</name>
</gene>
<dbReference type="GeneID" id="83184049"/>
<feature type="region of interest" description="Disordered" evidence="2">
    <location>
        <begin position="411"/>
        <end position="489"/>
    </location>
</feature>
<evidence type="ECO:0000256" key="1">
    <source>
        <dbReference type="SAM" id="Coils"/>
    </source>
</evidence>
<reference evidence="3" key="1">
    <citation type="submission" date="2022-12" db="EMBL/GenBank/DDBJ databases">
        <authorList>
            <person name="Petersen C."/>
        </authorList>
    </citation>
    <scope>NUCLEOTIDE SEQUENCE</scope>
    <source>
        <strain evidence="3">IBT 15544</strain>
    </source>
</reference>
<feature type="compositionally biased region" description="Polar residues" evidence="2">
    <location>
        <begin position="873"/>
        <end position="884"/>
    </location>
</feature>
<feature type="region of interest" description="Disordered" evidence="2">
    <location>
        <begin position="299"/>
        <end position="364"/>
    </location>
</feature>
<feature type="compositionally biased region" description="Basic residues" evidence="2">
    <location>
        <begin position="349"/>
        <end position="364"/>
    </location>
</feature>
<protein>
    <submittedName>
        <fullName evidence="3">Uncharacterized protein</fullName>
    </submittedName>
</protein>
<comment type="caution">
    <text evidence="3">The sequence shown here is derived from an EMBL/GenBank/DDBJ whole genome shotgun (WGS) entry which is preliminary data.</text>
</comment>
<organism evidence="3 4">
    <name type="scientific">Penicillium cinerascens</name>
    <dbReference type="NCBI Taxonomy" id="70096"/>
    <lineage>
        <taxon>Eukaryota</taxon>
        <taxon>Fungi</taxon>
        <taxon>Dikarya</taxon>
        <taxon>Ascomycota</taxon>
        <taxon>Pezizomycotina</taxon>
        <taxon>Eurotiomycetes</taxon>
        <taxon>Eurotiomycetidae</taxon>
        <taxon>Eurotiales</taxon>
        <taxon>Aspergillaceae</taxon>
        <taxon>Penicillium</taxon>
    </lineage>
</organism>
<feature type="region of interest" description="Disordered" evidence="2">
    <location>
        <begin position="565"/>
        <end position="639"/>
    </location>
</feature>
<feature type="compositionally biased region" description="Polar residues" evidence="2">
    <location>
        <begin position="445"/>
        <end position="458"/>
    </location>
</feature>
<feature type="compositionally biased region" description="Polar residues" evidence="2">
    <location>
        <begin position="472"/>
        <end position="489"/>
    </location>
</feature>
<sequence length="1296" mass="144059">MGIWQSQQTSKEAEYGIILNANNEIEEIPGEEGTDYVSAEHVLRLHVHEWREDSRSFHLGIDKQTPHDDFKVSLDYMNDVLQMSFTMPAEYPGGRIELLRKVRQLLNDSSRLGIKDGSRLSFGITHHWMGADAFVRFNNSMRKASKKIGAIWKLDDWGNEVSLYGCTASWRKKSENSDHVHIKFRVDSGEMVVFTVNTVGSDYRDMRVADLATYIQIMLLPVRIWLRIRFWRDLYLKIHKQKKAKIEALVTAAALQLDPSEPDTAEGQLALKELQELMITTEKKATNDPAADVVARQHYKMQEKDRKAARPGTKGADENQQAESGSILEKAMSSEEDADLGNVKLTPMSRKKQGQKAWRQSKKALKRFNQKEGKRLLKQNANLAEQQLAEAQGKSQELRELSADDKPVALTHPQSITSVKSCPNYPFSDSPEPQSPTESAGFHTPAQSPRLTSTSDSRILSAGDGDIFSAGESESPSHPGKQESTSPSHILSDLAFVPTDRLTTFSEAGKRDSDATLAENIPLPDDTLAENIFLLEDTLAENIVLLEEILPANIPLPADTLPGHIVLPAHTPERNTDIPPEAINQPEETSRQNTSSEDTPPEDTPRGSSQRLSLPVRNISPPTETVTPKALTSTDRSHKLASEKDIIRFTHEISPRSERDTPCLTPELIPVLLCEQPESNDSISELALPSDDTKSDSGSLASTIKASTALVMESAPVVEMHQKGPNYRKNRKKRESKIKNKKALKFSKLDTELSETQENPTKHEEPRQQDVAVQDPAVADASSQHHCQMTLADPTSNPAASLPKKSIMKDKGKAQVSDIRMLDSALGSLDINNPFPAGGSAENLSSDVDQEALGSTPRARRLSHSGLVEADIASSSPESTTSLPGTGKSPMPVIRAMTPSPRTVVPAGHTARGKMPFATPAMTPGPRTEVPAGVLQGGIAVTPAATPSRSAQTPAHAPTSSSSSIETVVAPVKGQFFYDLTYHTWKCALQGCDKHCHYWDGQTVNCPNCGPLSTIVYCGKDHMREDVLWHWPHCGGYSLQRHTKLSSVPDLIKLGPPMIPGINGWDSPERHRQAVWFSSRRENEGDYFIFTDKHEVNSLGHPSGSVEVRCSSRVYLVVHCDEAEKDRFRRVLAVCLMSSVQNTYLVCYLFRLIRDRLRLSGQWSEYVDDMLRYQFRFELGVQVNQLGVGERHACETDWNGLSPRFCRDPVCESERVTLLGDNGCVSRGFARLCDNWESNYWILRANRTAHPTARSVNARICGEGYDLPEEDRRLFRRGEGWDGYQSGPMEIEEQWC</sequence>
<feature type="compositionally biased region" description="Polar residues" evidence="2">
    <location>
        <begin position="412"/>
        <end position="421"/>
    </location>
</feature>
<keyword evidence="4" id="KW-1185">Reference proteome</keyword>
<feature type="region of interest" description="Disordered" evidence="2">
    <location>
        <begin position="719"/>
        <end position="813"/>
    </location>
</feature>
<dbReference type="Proteomes" id="UP001150904">
    <property type="component" value="Unassembled WGS sequence"/>
</dbReference>
<feature type="compositionally biased region" description="Polar residues" evidence="2">
    <location>
        <begin position="620"/>
        <end position="634"/>
    </location>
</feature>
<feature type="compositionally biased region" description="Basic residues" evidence="2">
    <location>
        <begin position="726"/>
        <end position="745"/>
    </location>
</feature>
<name>A0A9W9J6X1_9EURO</name>
<dbReference type="EMBL" id="JAPQKR010000016">
    <property type="protein sequence ID" value="KAJ5190707.1"/>
    <property type="molecule type" value="Genomic_DNA"/>
</dbReference>
<reference evidence="3" key="2">
    <citation type="journal article" date="2023" name="IMA Fungus">
        <title>Comparative genomic study of the Penicillium genus elucidates a diverse pangenome and 15 lateral gene transfer events.</title>
        <authorList>
            <person name="Petersen C."/>
            <person name="Sorensen T."/>
            <person name="Nielsen M.R."/>
            <person name="Sondergaard T.E."/>
            <person name="Sorensen J.L."/>
            <person name="Fitzpatrick D.A."/>
            <person name="Frisvad J.C."/>
            <person name="Nielsen K.L."/>
        </authorList>
    </citation>
    <scope>NUCLEOTIDE SEQUENCE</scope>
    <source>
        <strain evidence="3">IBT 15544</strain>
    </source>
</reference>
<feature type="coiled-coil region" evidence="1">
    <location>
        <begin position="374"/>
        <end position="404"/>
    </location>
</feature>
<dbReference type="OrthoDB" id="4757558at2759"/>
<keyword evidence="1" id="KW-0175">Coiled coil</keyword>
<proteinExistence type="predicted"/>
<feature type="compositionally biased region" description="Low complexity" evidence="2">
    <location>
        <begin position="769"/>
        <end position="781"/>
    </location>
</feature>